<name>A0A502EJN3_9PROT</name>
<feature type="region of interest" description="Disordered" evidence="1">
    <location>
        <begin position="109"/>
        <end position="149"/>
    </location>
</feature>
<dbReference type="Proteomes" id="UP000317078">
    <property type="component" value="Unassembled WGS sequence"/>
</dbReference>
<sequence>MGLLDRVLPWTTAAQRDAEVARQMAQAAEDQVYSAQHDLVSERRRVETDGPMLAGQRAEEQAAWERTPEVREAKERQRLNEAALRMAQAGDPAVTAVLASGDPAAARAEVLRQEAEQRQREEQQRAQMALQAKATPGGPSASAPAPRMR</sequence>
<evidence type="ECO:0000313" key="3">
    <source>
        <dbReference type="Proteomes" id="UP000317078"/>
    </source>
</evidence>
<evidence type="ECO:0000256" key="1">
    <source>
        <dbReference type="SAM" id="MobiDB-lite"/>
    </source>
</evidence>
<protein>
    <submittedName>
        <fullName evidence="2">Uncharacterized protein</fullName>
    </submittedName>
</protein>
<evidence type="ECO:0000313" key="2">
    <source>
        <dbReference type="EMBL" id="TPG37935.1"/>
    </source>
</evidence>
<feature type="compositionally biased region" description="Low complexity" evidence="1">
    <location>
        <begin position="125"/>
        <end position="149"/>
    </location>
</feature>
<accession>A0A502EJN3</accession>
<reference evidence="2 3" key="1">
    <citation type="journal article" date="2019" name="Environ. Microbiol.">
        <title>Species interactions and distinct microbial communities in high Arctic permafrost affected cryosols are associated with the CH4 and CO2 gas fluxes.</title>
        <authorList>
            <person name="Altshuler I."/>
            <person name="Hamel J."/>
            <person name="Turney S."/>
            <person name="Magnuson E."/>
            <person name="Levesque R."/>
            <person name="Greer C."/>
            <person name="Whyte L.G."/>
        </authorList>
    </citation>
    <scope>NUCLEOTIDE SEQUENCE [LARGE SCALE GENOMIC DNA]</scope>
    <source>
        <strain evidence="2 3">S9.3B</strain>
    </source>
</reference>
<comment type="caution">
    <text evidence="2">The sequence shown here is derived from an EMBL/GenBank/DDBJ whole genome shotgun (WGS) entry which is preliminary data.</text>
</comment>
<feature type="compositionally biased region" description="Basic and acidic residues" evidence="1">
    <location>
        <begin position="109"/>
        <end position="124"/>
    </location>
</feature>
<dbReference type="EMBL" id="RCZP01000083">
    <property type="protein sequence ID" value="TPG37935.1"/>
    <property type="molecule type" value="Genomic_DNA"/>
</dbReference>
<feature type="region of interest" description="Disordered" evidence="1">
    <location>
        <begin position="43"/>
        <end position="72"/>
    </location>
</feature>
<keyword evidence="3" id="KW-1185">Reference proteome</keyword>
<proteinExistence type="predicted"/>
<gene>
    <name evidence="2" type="ORF">EAH89_29755</name>
</gene>
<dbReference type="AlphaFoldDB" id="A0A502EJN3"/>
<organism evidence="2 3">
    <name type="scientific">Muricoccus nepalensis</name>
    <dbReference type="NCBI Taxonomy" id="1854500"/>
    <lineage>
        <taxon>Bacteria</taxon>
        <taxon>Pseudomonadati</taxon>
        <taxon>Pseudomonadota</taxon>
        <taxon>Alphaproteobacteria</taxon>
        <taxon>Acetobacterales</taxon>
        <taxon>Roseomonadaceae</taxon>
        <taxon>Muricoccus</taxon>
    </lineage>
</organism>